<protein>
    <submittedName>
        <fullName evidence="1">Uncharacterized protein</fullName>
    </submittedName>
</protein>
<sequence length="108" mass="11363">MSNNVAYDIGGVGFGGYAALRNSVRAIIGCNSIEATDEVPLFVQGGTAEGQEVVTGNTVLAQVLANDLLSREGKPLLLLDEGLPGNTVQFEEPTPLYIRATQPIPYQG</sequence>
<name>A0A937W5K4_UNCTE</name>
<reference evidence="1" key="1">
    <citation type="submission" date="2019-03" db="EMBL/GenBank/DDBJ databases">
        <title>Lake Tanganyika Metagenome-Assembled Genomes (MAGs).</title>
        <authorList>
            <person name="Tran P."/>
        </authorList>
    </citation>
    <scope>NUCLEOTIDE SEQUENCE</scope>
    <source>
        <strain evidence="1">K_DeepCast_65m_m2_066</strain>
    </source>
</reference>
<comment type="caution">
    <text evidence="1">The sequence shown here is derived from an EMBL/GenBank/DDBJ whole genome shotgun (WGS) entry which is preliminary data.</text>
</comment>
<dbReference type="EMBL" id="VGLS01000602">
    <property type="protein sequence ID" value="MBM3225521.1"/>
    <property type="molecule type" value="Genomic_DNA"/>
</dbReference>
<organism evidence="1 2">
    <name type="scientific">Tectimicrobiota bacterium</name>
    <dbReference type="NCBI Taxonomy" id="2528274"/>
    <lineage>
        <taxon>Bacteria</taxon>
        <taxon>Pseudomonadati</taxon>
        <taxon>Nitrospinota/Tectimicrobiota group</taxon>
        <taxon>Candidatus Tectimicrobiota</taxon>
    </lineage>
</organism>
<evidence type="ECO:0000313" key="1">
    <source>
        <dbReference type="EMBL" id="MBM3225521.1"/>
    </source>
</evidence>
<accession>A0A937W5K4</accession>
<gene>
    <name evidence="1" type="ORF">FJZ47_17220</name>
</gene>
<evidence type="ECO:0000313" key="2">
    <source>
        <dbReference type="Proteomes" id="UP000712673"/>
    </source>
</evidence>
<dbReference type="Proteomes" id="UP000712673">
    <property type="component" value="Unassembled WGS sequence"/>
</dbReference>
<dbReference type="AlphaFoldDB" id="A0A937W5K4"/>
<proteinExistence type="predicted"/>